<sequence length="330" mass="35727">MGYQSAVVSPVRCDALLSYVLARCTHPTTIIICSTSGDFVERCSRGEYGEREDGSGPQRTASLLEVAVARHIRVAFVPTVAHLRGYLAAFDLAASRVPAPPKIPTPDLKINSSSGSNSGRQSVNRGDRALLVYGFVGLHRGTSEWSGQGLGASVAVLVEAGWRTGLNVLVVESGNEDAQHETVLDEKAPVLSLTARKQMQRAGYPLRSERVRVVLQRWLTFRQQLDEEDTEARSREQDESTRAGTKAVVCGNELGLQRASPDLAGGDKGARDENAKITNELQSTRPVTGDEKDVEGAGLVAPRLQRTFVRDSEDEDSALDDEPDQIDSTV</sequence>
<feature type="compositionally biased region" description="Basic and acidic residues" evidence="1">
    <location>
        <begin position="231"/>
        <end position="241"/>
    </location>
</feature>
<dbReference type="EMBL" id="CAWUON010000005">
    <property type="protein sequence ID" value="CAK7264167.1"/>
    <property type="molecule type" value="Genomic_DNA"/>
</dbReference>
<feature type="region of interest" description="Disordered" evidence="1">
    <location>
        <begin position="103"/>
        <end position="123"/>
    </location>
</feature>
<proteinExistence type="predicted"/>
<dbReference type="Proteomes" id="UP001642502">
    <property type="component" value="Unassembled WGS sequence"/>
</dbReference>
<feature type="compositionally biased region" description="Acidic residues" evidence="1">
    <location>
        <begin position="312"/>
        <end position="330"/>
    </location>
</feature>
<accession>A0ABP0DAP4</accession>
<keyword evidence="3" id="KW-1185">Reference proteome</keyword>
<feature type="region of interest" description="Disordered" evidence="1">
    <location>
        <begin position="226"/>
        <end position="330"/>
    </location>
</feature>
<evidence type="ECO:0000313" key="2">
    <source>
        <dbReference type="EMBL" id="CAK7264167.1"/>
    </source>
</evidence>
<comment type="caution">
    <text evidence="2">The sequence shown here is derived from an EMBL/GenBank/DDBJ whole genome shotgun (WGS) entry which is preliminary data.</text>
</comment>
<evidence type="ECO:0000256" key="1">
    <source>
        <dbReference type="SAM" id="MobiDB-lite"/>
    </source>
</evidence>
<reference evidence="2 3" key="1">
    <citation type="submission" date="2024-01" db="EMBL/GenBank/DDBJ databases">
        <authorList>
            <person name="Allen C."/>
            <person name="Tagirdzhanova G."/>
        </authorList>
    </citation>
    <scope>NUCLEOTIDE SEQUENCE [LARGE SCALE GENOMIC DNA]</scope>
    <source>
        <strain evidence="2 3">CBS 119000</strain>
    </source>
</reference>
<evidence type="ECO:0000313" key="3">
    <source>
        <dbReference type="Proteomes" id="UP001642502"/>
    </source>
</evidence>
<gene>
    <name evidence="2" type="ORF">SEPCBS119000_000860</name>
</gene>
<protein>
    <submittedName>
        <fullName evidence="2">Uncharacterized protein</fullName>
    </submittedName>
</protein>
<name>A0ABP0DAP4_9PEZI</name>
<feature type="compositionally biased region" description="Low complexity" evidence="1">
    <location>
        <begin position="111"/>
        <end position="123"/>
    </location>
</feature>
<feature type="compositionally biased region" description="Polar residues" evidence="1">
    <location>
        <begin position="276"/>
        <end position="286"/>
    </location>
</feature>
<organism evidence="2 3">
    <name type="scientific">Sporothrix epigloea</name>
    <dbReference type="NCBI Taxonomy" id="1892477"/>
    <lineage>
        <taxon>Eukaryota</taxon>
        <taxon>Fungi</taxon>
        <taxon>Dikarya</taxon>
        <taxon>Ascomycota</taxon>
        <taxon>Pezizomycotina</taxon>
        <taxon>Sordariomycetes</taxon>
        <taxon>Sordariomycetidae</taxon>
        <taxon>Ophiostomatales</taxon>
        <taxon>Ophiostomataceae</taxon>
        <taxon>Sporothrix</taxon>
    </lineage>
</organism>